<dbReference type="GO" id="GO:0008270">
    <property type="term" value="F:zinc ion binding"/>
    <property type="evidence" value="ECO:0007669"/>
    <property type="project" value="UniProtKB-KW"/>
</dbReference>
<keyword evidence="1" id="KW-0863">Zinc-finger</keyword>
<keyword evidence="5" id="KW-1185">Reference proteome</keyword>
<dbReference type="PANTHER" id="PTHR25462:SF296">
    <property type="entry name" value="MEIOTIC P26, ISOFORM F"/>
    <property type="match status" value="1"/>
</dbReference>
<dbReference type="InterPro" id="IPR000315">
    <property type="entry name" value="Znf_B-box"/>
</dbReference>
<sequence length="327" mass="37892">MSVKQYLCGPCLEEKGEIEGVVYCKECEEPLCAQCKQDHLRIKVSKHHKLCDRADVPSQEIQELLKSLIACPNHEKEGVVYLCKDHDVTCCNKCAMADHRKCEEVKVLADILHDITIDCAGLKTVLHEFQQQGEILLEHERKHEELVSEIESKALSSLQTIKQKLLEMYAQLENEVLSAIADKKIVIGELIKTNHEKLSQFLNDVKQQLTYIEHVEQFGTNEHVVLLQRRLEKDSRQLTKDAEHCISNNKQLQFFLKQLTHMFDYHRDSNFTCRKDALKKNQMDAYPRAACKLTQDFLVQTIVFYGRRGATRTDFFKGEQQQQNLFA</sequence>
<feature type="domain" description="B box-type" evidence="3">
    <location>
        <begin position="3"/>
        <end position="53"/>
    </location>
</feature>
<dbReference type="EMBL" id="JAIWYP010000007">
    <property type="protein sequence ID" value="KAH3802781.1"/>
    <property type="molecule type" value="Genomic_DNA"/>
</dbReference>
<dbReference type="Gene3D" id="3.30.160.60">
    <property type="entry name" value="Classic Zinc Finger"/>
    <property type="match status" value="1"/>
</dbReference>
<gene>
    <name evidence="4" type="ORF">DPMN_156465</name>
</gene>
<evidence type="ECO:0000313" key="4">
    <source>
        <dbReference type="EMBL" id="KAH3802781.1"/>
    </source>
</evidence>
<proteinExistence type="predicted"/>
<feature type="coiled-coil region" evidence="2">
    <location>
        <begin position="155"/>
        <end position="182"/>
    </location>
</feature>
<dbReference type="PANTHER" id="PTHR25462">
    <property type="entry name" value="BONUS, ISOFORM C-RELATED"/>
    <property type="match status" value="1"/>
</dbReference>
<evidence type="ECO:0000313" key="5">
    <source>
        <dbReference type="Proteomes" id="UP000828390"/>
    </source>
</evidence>
<protein>
    <recommendedName>
        <fullName evidence="3">B box-type domain-containing protein</fullName>
    </recommendedName>
</protein>
<accession>A0A9D4FTM5</accession>
<dbReference type="InterPro" id="IPR047153">
    <property type="entry name" value="TRIM45/56/19-like"/>
</dbReference>
<keyword evidence="2" id="KW-0175">Coiled coil</keyword>
<reference evidence="4" key="1">
    <citation type="journal article" date="2019" name="bioRxiv">
        <title>The Genome of the Zebra Mussel, Dreissena polymorpha: A Resource for Invasive Species Research.</title>
        <authorList>
            <person name="McCartney M.A."/>
            <person name="Auch B."/>
            <person name="Kono T."/>
            <person name="Mallez S."/>
            <person name="Zhang Y."/>
            <person name="Obille A."/>
            <person name="Becker A."/>
            <person name="Abrahante J.E."/>
            <person name="Garbe J."/>
            <person name="Badalamenti J.P."/>
            <person name="Herman A."/>
            <person name="Mangelson H."/>
            <person name="Liachko I."/>
            <person name="Sullivan S."/>
            <person name="Sone E.D."/>
            <person name="Koren S."/>
            <person name="Silverstein K.A.T."/>
            <person name="Beckman K.B."/>
            <person name="Gohl D.M."/>
        </authorList>
    </citation>
    <scope>NUCLEOTIDE SEQUENCE</scope>
    <source>
        <strain evidence="4">Duluth1</strain>
        <tissue evidence="4">Whole animal</tissue>
    </source>
</reference>
<keyword evidence="1" id="KW-0479">Metal-binding</keyword>
<feature type="domain" description="B box-type" evidence="3">
    <location>
        <begin position="66"/>
        <end position="107"/>
    </location>
</feature>
<dbReference type="AlphaFoldDB" id="A0A9D4FTM5"/>
<evidence type="ECO:0000256" key="2">
    <source>
        <dbReference type="SAM" id="Coils"/>
    </source>
</evidence>
<name>A0A9D4FTM5_DREPO</name>
<dbReference type="PROSITE" id="PS50119">
    <property type="entry name" value="ZF_BBOX"/>
    <property type="match status" value="2"/>
</dbReference>
<keyword evidence="1" id="KW-0862">Zinc</keyword>
<evidence type="ECO:0000259" key="3">
    <source>
        <dbReference type="PROSITE" id="PS50119"/>
    </source>
</evidence>
<comment type="caution">
    <text evidence="4">The sequence shown here is derived from an EMBL/GenBank/DDBJ whole genome shotgun (WGS) entry which is preliminary data.</text>
</comment>
<reference evidence="4" key="2">
    <citation type="submission" date="2020-11" db="EMBL/GenBank/DDBJ databases">
        <authorList>
            <person name="McCartney M.A."/>
            <person name="Auch B."/>
            <person name="Kono T."/>
            <person name="Mallez S."/>
            <person name="Becker A."/>
            <person name="Gohl D.M."/>
            <person name="Silverstein K.A.T."/>
            <person name="Koren S."/>
            <person name="Bechman K.B."/>
            <person name="Herman A."/>
            <person name="Abrahante J.E."/>
            <person name="Garbe J."/>
        </authorList>
    </citation>
    <scope>NUCLEOTIDE SEQUENCE</scope>
    <source>
        <strain evidence="4">Duluth1</strain>
        <tissue evidence="4">Whole animal</tissue>
    </source>
</reference>
<dbReference type="Proteomes" id="UP000828390">
    <property type="component" value="Unassembled WGS sequence"/>
</dbReference>
<organism evidence="4 5">
    <name type="scientific">Dreissena polymorpha</name>
    <name type="common">Zebra mussel</name>
    <name type="synonym">Mytilus polymorpha</name>
    <dbReference type="NCBI Taxonomy" id="45954"/>
    <lineage>
        <taxon>Eukaryota</taxon>
        <taxon>Metazoa</taxon>
        <taxon>Spiralia</taxon>
        <taxon>Lophotrochozoa</taxon>
        <taxon>Mollusca</taxon>
        <taxon>Bivalvia</taxon>
        <taxon>Autobranchia</taxon>
        <taxon>Heteroconchia</taxon>
        <taxon>Euheterodonta</taxon>
        <taxon>Imparidentia</taxon>
        <taxon>Neoheterodontei</taxon>
        <taxon>Myida</taxon>
        <taxon>Dreissenoidea</taxon>
        <taxon>Dreissenidae</taxon>
        <taxon>Dreissena</taxon>
    </lineage>
</organism>
<evidence type="ECO:0000256" key="1">
    <source>
        <dbReference type="PROSITE-ProRule" id="PRU00024"/>
    </source>
</evidence>